<dbReference type="PROSITE" id="PS51257">
    <property type="entry name" value="PROKAR_LIPOPROTEIN"/>
    <property type="match status" value="1"/>
</dbReference>
<dbReference type="PROSITE" id="PS50109">
    <property type="entry name" value="HIS_KIN"/>
    <property type="match status" value="1"/>
</dbReference>
<protein>
    <recommendedName>
        <fullName evidence="2">histidine kinase</fullName>
        <ecNumber evidence="2">2.7.13.3</ecNumber>
    </recommendedName>
</protein>
<name>A0AAC9I5H8_9FLAO</name>
<evidence type="ECO:0000256" key="5">
    <source>
        <dbReference type="SAM" id="Coils"/>
    </source>
</evidence>
<dbReference type="AlphaFoldDB" id="A0AAC9I5H8"/>
<evidence type="ECO:0000313" key="9">
    <source>
        <dbReference type="Proteomes" id="UP000175968"/>
    </source>
</evidence>
<comment type="catalytic activity">
    <reaction evidence="1">
        <text>ATP + protein L-histidine = ADP + protein N-phospho-L-histidine.</text>
        <dbReference type="EC" id="2.7.13.3"/>
    </reaction>
</comment>
<dbReference type="Gene3D" id="3.30.565.10">
    <property type="entry name" value="Histidine kinase-like ATPase, C-terminal domain"/>
    <property type="match status" value="1"/>
</dbReference>
<dbReference type="GO" id="GO:0000155">
    <property type="term" value="F:phosphorelay sensor kinase activity"/>
    <property type="evidence" value="ECO:0007669"/>
    <property type="project" value="InterPro"/>
</dbReference>
<dbReference type="EMBL" id="CP017479">
    <property type="protein sequence ID" value="AOW10816.1"/>
    <property type="molecule type" value="Genomic_DNA"/>
</dbReference>
<evidence type="ECO:0000256" key="3">
    <source>
        <dbReference type="ARBA" id="ARBA00022679"/>
    </source>
</evidence>
<dbReference type="SMART" id="SM00387">
    <property type="entry name" value="HATPase_c"/>
    <property type="match status" value="1"/>
</dbReference>
<dbReference type="KEGG" id="fgl:EM308_15695"/>
<feature type="transmembrane region" description="Helical" evidence="6">
    <location>
        <begin position="15"/>
        <end position="35"/>
    </location>
</feature>
<dbReference type="InterPro" id="IPR005467">
    <property type="entry name" value="His_kinase_dom"/>
</dbReference>
<sequence length="491" mass="56433">MAPITKAINSKNHNIILLYAILFFSCSSLIIINYITIRILSASRAYVNGESHYSKGQNMASRYLITYLYTENNKNWESFNKALNIPLGDQLARTALTKNLNDSIAKKGFRAGQNRERDLDDLIWVFKNFSSVPFLKKAISEWEVADKSVNQLHKIGIEINEKIKSKKLDEKKKHELSTKISQICESLSVAANRFSNIVGDGTREIKDNLIVINIFFILLIISSTSIYYVITLKKMILSEKDLISKKEELREIIEDLEKTKNELSTEIVQHKKLIGTISHDIKSPLKYLAITNKYIYEESKKCDNEKLKKNTKSVYSSTLQLFNYIDSLLTYSKIFFGDKTSENTGYKLKELVEQKCNLFNEIAEASSTILINEIDEYYTTNINKEILSVILHNILDNAIKNTEKGTVRIYSYIENKKLYLAVEDTGKGFKEEDLIYYNQLSNQQSTEKLMLKNGGMGLLMIIELIQILNGDLKFYNENRQGARIEIITDLN</sequence>
<dbReference type="PANTHER" id="PTHR42878:SF14">
    <property type="entry name" value="OSMOLARITY TWO-COMPONENT SYSTEM PROTEIN SSK1"/>
    <property type="match status" value="1"/>
</dbReference>
<proteinExistence type="predicted"/>
<dbReference type="Pfam" id="PF02518">
    <property type="entry name" value="HATPase_c"/>
    <property type="match status" value="1"/>
</dbReference>
<keyword evidence="9" id="KW-1185">Reference proteome</keyword>
<evidence type="ECO:0000256" key="6">
    <source>
        <dbReference type="SAM" id="Phobius"/>
    </source>
</evidence>
<dbReference type="EC" id="2.7.13.3" evidence="2"/>
<dbReference type="GO" id="GO:0000156">
    <property type="term" value="F:phosphorelay response regulator activity"/>
    <property type="evidence" value="ECO:0007669"/>
    <property type="project" value="TreeGrafter"/>
</dbReference>
<accession>A0AAC9I5H8</accession>
<dbReference type="GO" id="GO:0007234">
    <property type="term" value="P:osmosensory signaling via phosphorelay pathway"/>
    <property type="evidence" value="ECO:0007669"/>
    <property type="project" value="TreeGrafter"/>
</dbReference>
<feature type="domain" description="Histidine kinase" evidence="7">
    <location>
        <begin position="276"/>
        <end position="491"/>
    </location>
</feature>
<dbReference type="InterPro" id="IPR036097">
    <property type="entry name" value="HisK_dim/P_sf"/>
</dbReference>
<dbReference type="GO" id="GO:0030295">
    <property type="term" value="F:protein kinase activator activity"/>
    <property type="evidence" value="ECO:0007669"/>
    <property type="project" value="TreeGrafter"/>
</dbReference>
<dbReference type="Gene3D" id="1.10.287.130">
    <property type="match status" value="1"/>
</dbReference>
<dbReference type="PANTHER" id="PTHR42878">
    <property type="entry name" value="TWO-COMPONENT HISTIDINE KINASE"/>
    <property type="match status" value="1"/>
</dbReference>
<dbReference type="Proteomes" id="UP000175968">
    <property type="component" value="Chromosome"/>
</dbReference>
<keyword evidence="3" id="KW-0808">Transferase</keyword>
<dbReference type="InterPro" id="IPR050351">
    <property type="entry name" value="BphY/WalK/GraS-like"/>
</dbReference>
<keyword evidence="6" id="KW-0812">Transmembrane</keyword>
<keyword evidence="6" id="KW-1133">Transmembrane helix</keyword>
<feature type="transmembrane region" description="Helical" evidence="6">
    <location>
        <begin position="209"/>
        <end position="230"/>
    </location>
</feature>
<keyword evidence="6" id="KW-0472">Membrane</keyword>
<dbReference type="SUPFAM" id="SSF55874">
    <property type="entry name" value="ATPase domain of HSP90 chaperone/DNA topoisomerase II/histidine kinase"/>
    <property type="match status" value="1"/>
</dbReference>
<dbReference type="InterPro" id="IPR003594">
    <property type="entry name" value="HATPase_dom"/>
</dbReference>
<reference evidence="8 9" key="1">
    <citation type="submission" date="2016-10" db="EMBL/GenBank/DDBJ databases">
        <title>Flavobacterium gilvum sp. nov., isolated from stream water.</title>
        <authorList>
            <person name="Shin S.-K."/>
            <person name="Cho Y.-J."/>
            <person name="Yi H."/>
        </authorList>
    </citation>
    <scope>NUCLEOTIDE SEQUENCE [LARGE SCALE GENOMIC DNA]</scope>
    <source>
        <strain evidence="8 9">EM1308</strain>
    </source>
</reference>
<keyword evidence="4" id="KW-0418">Kinase</keyword>
<evidence type="ECO:0000256" key="1">
    <source>
        <dbReference type="ARBA" id="ARBA00000085"/>
    </source>
</evidence>
<evidence type="ECO:0000313" key="8">
    <source>
        <dbReference type="EMBL" id="AOW10816.1"/>
    </source>
</evidence>
<keyword evidence="5" id="KW-0175">Coiled coil</keyword>
<gene>
    <name evidence="8" type="ORF">EM308_15695</name>
</gene>
<evidence type="ECO:0000256" key="4">
    <source>
        <dbReference type="ARBA" id="ARBA00022777"/>
    </source>
</evidence>
<evidence type="ECO:0000259" key="7">
    <source>
        <dbReference type="PROSITE" id="PS50109"/>
    </source>
</evidence>
<evidence type="ECO:0000256" key="2">
    <source>
        <dbReference type="ARBA" id="ARBA00012438"/>
    </source>
</evidence>
<organism evidence="8 9">
    <name type="scientific">Flavobacterium gilvum</name>
    <dbReference type="NCBI Taxonomy" id="1492737"/>
    <lineage>
        <taxon>Bacteria</taxon>
        <taxon>Pseudomonadati</taxon>
        <taxon>Bacteroidota</taxon>
        <taxon>Flavobacteriia</taxon>
        <taxon>Flavobacteriales</taxon>
        <taxon>Flavobacteriaceae</taxon>
        <taxon>Flavobacterium</taxon>
    </lineage>
</organism>
<feature type="coiled-coil region" evidence="5">
    <location>
        <begin position="239"/>
        <end position="273"/>
    </location>
</feature>
<dbReference type="InterPro" id="IPR036890">
    <property type="entry name" value="HATPase_C_sf"/>
</dbReference>
<dbReference type="SUPFAM" id="SSF47384">
    <property type="entry name" value="Homodimeric domain of signal transducing histidine kinase"/>
    <property type="match status" value="1"/>
</dbReference>